<reference evidence="7 8" key="1">
    <citation type="journal article" date="2019" name="ISME J.">
        <title>Isolation and characterization of a thermophilic sulfur- and iron-reducing thaumarchaeote from a terrestrial acidic hot spring.</title>
        <authorList>
            <person name="Kato S."/>
            <person name="Itoh T."/>
            <person name="Yuki M."/>
            <person name="Nagamori M."/>
            <person name="Ohnishi M."/>
            <person name="Uematsu K."/>
            <person name="Suzuki K."/>
            <person name="Takashina T."/>
            <person name="Ohkuma M."/>
        </authorList>
    </citation>
    <scope>NUCLEOTIDE SEQUENCE [LARGE SCALE GENOMIC DNA]</scope>
    <source>
        <strain evidence="7 8">NAS-02</strain>
    </source>
</reference>
<feature type="transmembrane region" description="Helical" evidence="5">
    <location>
        <begin position="352"/>
        <end position="375"/>
    </location>
</feature>
<dbReference type="KEGG" id="ccai:NAS2_0758"/>
<dbReference type="Proteomes" id="UP000509448">
    <property type="component" value="Chromosome"/>
</dbReference>
<dbReference type="PROSITE" id="PS00216">
    <property type="entry name" value="SUGAR_TRANSPORT_1"/>
    <property type="match status" value="1"/>
</dbReference>
<feature type="transmembrane region" description="Helical" evidence="5">
    <location>
        <begin position="201"/>
        <end position="224"/>
    </location>
</feature>
<dbReference type="Pfam" id="PF07690">
    <property type="entry name" value="MFS_1"/>
    <property type="match status" value="1"/>
</dbReference>
<keyword evidence="8" id="KW-1185">Reference proteome</keyword>
<dbReference type="PROSITE" id="PS50850">
    <property type="entry name" value="MFS"/>
    <property type="match status" value="1"/>
</dbReference>
<accession>A0A4P2VDJ5</accession>
<evidence type="ECO:0000256" key="5">
    <source>
        <dbReference type="SAM" id="Phobius"/>
    </source>
</evidence>
<feature type="domain" description="Major facilitator superfamily (MFS) profile" evidence="6">
    <location>
        <begin position="11"/>
        <end position="380"/>
    </location>
</feature>
<keyword evidence="4 5" id="KW-0472">Membrane</keyword>
<dbReference type="OrthoDB" id="117970at2157"/>
<evidence type="ECO:0000313" key="8">
    <source>
        <dbReference type="Proteomes" id="UP000509448"/>
    </source>
</evidence>
<feature type="transmembrane region" description="Helical" evidence="5">
    <location>
        <begin position="76"/>
        <end position="96"/>
    </location>
</feature>
<feature type="transmembrane region" description="Helical" evidence="5">
    <location>
        <begin position="102"/>
        <end position="124"/>
    </location>
</feature>
<organism evidence="7 8">
    <name type="scientific">Conexivisphaera calida</name>
    <dbReference type="NCBI Taxonomy" id="1874277"/>
    <lineage>
        <taxon>Archaea</taxon>
        <taxon>Nitrososphaerota</taxon>
        <taxon>Conexivisphaeria</taxon>
        <taxon>Conexivisphaerales</taxon>
        <taxon>Conexivisphaeraceae</taxon>
        <taxon>Conexivisphaera</taxon>
    </lineage>
</organism>
<feature type="transmembrane region" description="Helical" evidence="5">
    <location>
        <begin position="12"/>
        <end position="34"/>
    </location>
</feature>
<dbReference type="InterPro" id="IPR011701">
    <property type="entry name" value="MFS"/>
</dbReference>
<dbReference type="AlphaFoldDB" id="A0A4P2VDJ5"/>
<evidence type="ECO:0000256" key="2">
    <source>
        <dbReference type="ARBA" id="ARBA00022692"/>
    </source>
</evidence>
<gene>
    <name evidence="7" type="ORF">NAS2_0758</name>
</gene>
<feature type="transmembrane region" description="Helical" evidence="5">
    <location>
        <begin position="136"/>
        <end position="155"/>
    </location>
</feature>
<keyword evidence="3 5" id="KW-1133">Transmembrane helix</keyword>
<feature type="transmembrane region" description="Helical" evidence="5">
    <location>
        <begin position="289"/>
        <end position="311"/>
    </location>
</feature>
<dbReference type="InterPro" id="IPR020846">
    <property type="entry name" value="MFS_dom"/>
</dbReference>
<dbReference type="GeneID" id="55584570"/>
<keyword evidence="2 5" id="KW-0812">Transmembrane</keyword>
<dbReference type="InterPro" id="IPR036259">
    <property type="entry name" value="MFS_trans_sf"/>
</dbReference>
<feature type="transmembrane region" description="Helical" evidence="5">
    <location>
        <begin position="46"/>
        <end position="69"/>
    </location>
</feature>
<dbReference type="Gene3D" id="1.20.1250.20">
    <property type="entry name" value="MFS general substrate transporter like domains"/>
    <property type="match status" value="2"/>
</dbReference>
<evidence type="ECO:0000259" key="6">
    <source>
        <dbReference type="PROSITE" id="PS50850"/>
    </source>
</evidence>
<dbReference type="PANTHER" id="PTHR23508">
    <property type="entry name" value="CARBOXYLIC ACID TRANSPORTER PROTEIN HOMOLOG"/>
    <property type="match status" value="1"/>
</dbReference>
<dbReference type="RefSeq" id="WP_174448408.1">
    <property type="nucleotide sequence ID" value="NZ_AP018732.1"/>
</dbReference>
<evidence type="ECO:0000256" key="4">
    <source>
        <dbReference type="ARBA" id="ARBA00023136"/>
    </source>
</evidence>
<comment type="subcellular location">
    <subcellularLocation>
        <location evidence="1">Membrane</location>
        <topology evidence="1">Multi-pass membrane protein</topology>
    </subcellularLocation>
</comment>
<dbReference type="GO" id="GO:0046943">
    <property type="term" value="F:carboxylic acid transmembrane transporter activity"/>
    <property type="evidence" value="ECO:0007669"/>
    <property type="project" value="TreeGrafter"/>
</dbReference>
<protein>
    <submittedName>
        <fullName evidence="7">Conserved protein</fullName>
    </submittedName>
</protein>
<evidence type="ECO:0000313" key="7">
    <source>
        <dbReference type="EMBL" id="BBE42147.1"/>
    </source>
</evidence>
<evidence type="ECO:0000256" key="3">
    <source>
        <dbReference type="ARBA" id="ARBA00022989"/>
    </source>
</evidence>
<dbReference type="PANTHER" id="PTHR23508:SF10">
    <property type="entry name" value="CARBOXYLIC ACID TRANSPORTER PROTEIN HOMOLOG"/>
    <property type="match status" value="1"/>
</dbReference>
<dbReference type="InterPro" id="IPR005829">
    <property type="entry name" value="Sugar_transporter_CS"/>
</dbReference>
<feature type="transmembrane region" description="Helical" evidence="5">
    <location>
        <begin position="161"/>
        <end position="181"/>
    </location>
</feature>
<evidence type="ECO:0000256" key="1">
    <source>
        <dbReference type="ARBA" id="ARBA00004141"/>
    </source>
</evidence>
<name>A0A4P2VDJ5_9ARCH</name>
<dbReference type="EMBL" id="AP018732">
    <property type="protein sequence ID" value="BBE42147.1"/>
    <property type="molecule type" value="Genomic_DNA"/>
</dbReference>
<dbReference type="SUPFAM" id="SSF103473">
    <property type="entry name" value="MFS general substrate transporter"/>
    <property type="match status" value="1"/>
</dbReference>
<dbReference type="GO" id="GO:0005886">
    <property type="term" value="C:plasma membrane"/>
    <property type="evidence" value="ECO:0007669"/>
    <property type="project" value="TreeGrafter"/>
</dbReference>
<feature type="transmembrane region" description="Helical" evidence="5">
    <location>
        <begin position="264"/>
        <end position="283"/>
    </location>
</feature>
<proteinExistence type="predicted"/>
<feature type="transmembrane region" description="Helical" evidence="5">
    <location>
        <begin position="236"/>
        <end position="257"/>
    </location>
</feature>
<sequence length="384" mass="39865">MQPRPSGAAGSLVGVLLPFMMSAYSAFSISMIVAQLARAFSTTVSAVLLAIPLDFIGGALGGVVMGYLADRYGRRPLLVASSAIFGAAILAAAAAGNVWEIYAAWFVAGFGVNSQNGISYPVVVETLRRSTGAIGGAMQSLYFIGFLLDSLTYMYFHWWRIYLVVVGAASLILSVPSAAMVRETARRSARRVGIRSLGGRLALYTVAFSAVVAGAFMLSVPLMGVVPTLLYGMGMGAIYVSALSLVGFASFVLAGYLSDRLGRATSTSIFATLGVASSVALAFAGAPAYLLAALAVVYISSGFFSFTGVWTSESYPMELRATATNVVFLVGRLLGGFSPMLVIALHPSSLRVGLGMSGAISAGLALAGVAIYALADRMGREAPR</sequence>
<feature type="transmembrane region" description="Helical" evidence="5">
    <location>
        <begin position="323"/>
        <end position="346"/>
    </location>
</feature>